<gene>
    <name evidence="2" type="ORF">HNQ99_000744</name>
</gene>
<proteinExistence type="predicted"/>
<evidence type="ECO:0000313" key="3">
    <source>
        <dbReference type="Proteomes" id="UP000575068"/>
    </source>
</evidence>
<accession>A0A840HSH1</accession>
<dbReference type="Proteomes" id="UP000575068">
    <property type="component" value="Unassembled WGS sequence"/>
</dbReference>
<keyword evidence="3" id="KW-1185">Reference proteome</keyword>
<dbReference type="Pfam" id="PF05235">
    <property type="entry name" value="CHAD"/>
    <property type="match status" value="1"/>
</dbReference>
<organism evidence="2 3">
    <name type="scientific">Rhizorhapis suberifaciens</name>
    <name type="common">corky root of lettuce</name>
    <dbReference type="NCBI Taxonomy" id="13656"/>
    <lineage>
        <taxon>Bacteria</taxon>
        <taxon>Pseudomonadati</taxon>
        <taxon>Pseudomonadota</taxon>
        <taxon>Alphaproteobacteria</taxon>
        <taxon>Sphingomonadales</taxon>
        <taxon>Sphingomonadaceae</taxon>
        <taxon>Rhizorhapis</taxon>
    </lineage>
</organism>
<dbReference type="InterPro" id="IPR038186">
    <property type="entry name" value="CHAD_dom_sf"/>
</dbReference>
<dbReference type="EMBL" id="JACHOV010000002">
    <property type="protein sequence ID" value="MBB4640456.1"/>
    <property type="molecule type" value="Genomic_DNA"/>
</dbReference>
<feature type="domain" description="CHAD" evidence="1">
    <location>
        <begin position="11"/>
        <end position="289"/>
    </location>
</feature>
<sequence length="304" mass="34510">MMGTDRSFHFKASDKSAQGAIRRVALGQIDSALDEIGNSDLTSEKIVHQVRKRCKKVRALIRLVRPGFAEYEHENASFRDLARTLGGFRDQDVLIQTCDKIMAHYVKDADDDAMACVRERLVADRRQLDPGAPEEIFAAFRSGMTQARQRVQMWVVEGHGYAAFSGGLAQVLRRAHKAMDEAKSHAMPEPMHEWRKAVKYHGYHARLLREIWPEAMLSNITLTSQLAELLGDYHDLAVLQRSLAEQPEHYGGVEVTRLIGGLADRRKKELAQDAFRQGALLFAERPTALARRWGCYWQIWRGGD</sequence>
<evidence type="ECO:0000259" key="1">
    <source>
        <dbReference type="PROSITE" id="PS51708"/>
    </source>
</evidence>
<evidence type="ECO:0000313" key="2">
    <source>
        <dbReference type="EMBL" id="MBB4640456.1"/>
    </source>
</evidence>
<dbReference type="InterPro" id="IPR007899">
    <property type="entry name" value="CHAD_dom"/>
</dbReference>
<reference evidence="2 3" key="1">
    <citation type="submission" date="2020-08" db="EMBL/GenBank/DDBJ databases">
        <title>Genomic Encyclopedia of Type Strains, Phase IV (KMG-IV): sequencing the most valuable type-strain genomes for metagenomic binning, comparative biology and taxonomic classification.</title>
        <authorList>
            <person name="Goeker M."/>
        </authorList>
    </citation>
    <scope>NUCLEOTIDE SEQUENCE [LARGE SCALE GENOMIC DNA]</scope>
    <source>
        <strain evidence="2 3">DSM 7465</strain>
    </source>
</reference>
<name>A0A840HSH1_9SPHN</name>
<dbReference type="PANTHER" id="PTHR39339:SF1">
    <property type="entry name" value="CHAD DOMAIN-CONTAINING PROTEIN"/>
    <property type="match status" value="1"/>
</dbReference>
<dbReference type="PROSITE" id="PS51708">
    <property type="entry name" value="CHAD"/>
    <property type="match status" value="1"/>
</dbReference>
<comment type="caution">
    <text evidence="2">The sequence shown here is derived from an EMBL/GenBank/DDBJ whole genome shotgun (WGS) entry which is preliminary data.</text>
</comment>
<dbReference type="Gene3D" id="1.40.20.10">
    <property type="entry name" value="CHAD domain"/>
    <property type="match status" value="1"/>
</dbReference>
<dbReference type="PANTHER" id="PTHR39339">
    <property type="entry name" value="SLR1444 PROTEIN"/>
    <property type="match status" value="1"/>
</dbReference>
<protein>
    <submittedName>
        <fullName evidence="2">CHAD domain-containing protein</fullName>
    </submittedName>
</protein>
<dbReference type="RefSeq" id="WP_184474288.1">
    <property type="nucleotide sequence ID" value="NZ_JACHOV010000002.1"/>
</dbReference>
<dbReference type="SMART" id="SM00880">
    <property type="entry name" value="CHAD"/>
    <property type="match status" value="1"/>
</dbReference>
<dbReference type="AlphaFoldDB" id="A0A840HSH1"/>